<dbReference type="AlphaFoldDB" id="A0A0S7EHI7"/>
<evidence type="ECO:0000313" key="1">
    <source>
        <dbReference type="EMBL" id="ALU25208.1"/>
    </source>
</evidence>
<gene>
    <name evidence="1" type="ORF">AS202_03115</name>
</gene>
<dbReference type="Proteomes" id="UP000069030">
    <property type="component" value="Chromosome"/>
</dbReference>
<dbReference type="eggNOG" id="COG1512">
    <property type="taxonomic scope" value="Bacteria"/>
</dbReference>
<sequence>MIKLLLKAYHFITLIIILLLSQVTYAQLDVPKKPSFQTSVYDYATILEANQMKQLERKLIAYSDSTSTQIVLITIPSLKGENIGILGPKWGQEWGIGQKGKDNGIVILMAAKERQIGIYPGYGVEHLITAGQGGEIIRNIIIPEFKRNDYYAGLDKGTDAIFQLLTGTYKADKTVRTDGDNSIGGLACLGIIILIIVLTIVFGKKDNNGRGGGNHRSRDFGSSLLDILVLSSLGRGGGGGGSFGGGGGFGSGGGGGGFGGGFGGGGFSGGGSSGSW</sequence>
<dbReference type="GeneID" id="66973842"/>
<dbReference type="KEGG" id="mod:AS202_03115"/>
<dbReference type="RefSeq" id="WP_006259641.1">
    <property type="nucleotide sequence ID" value="NZ_BCMQ01000005.1"/>
</dbReference>
<dbReference type="Pfam" id="PF04536">
    <property type="entry name" value="TPM_phosphatase"/>
    <property type="match status" value="1"/>
</dbReference>
<accession>A0A0S7EHI7</accession>
<proteinExistence type="predicted"/>
<dbReference type="PANTHER" id="PTHR30373">
    <property type="entry name" value="UPF0603 PROTEIN YGCG"/>
    <property type="match status" value="1"/>
</dbReference>
<evidence type="ECO:0000313" key="2">
    <source>
        <dbReference type="Proteomes" id="UP000069030"/>
    </source>
</evidence>
<name>A0A0S7EHI7_9FLAO</name>
<protein>
    <submittedName>
        <fullName evidence="1">Methanol dehydrogenase</fullName>
    </submittedName>
</protein>
<reference evidence="1 2" key="1">
    <citation type="journal article" date="2016" name="J. Zhejiang Univ. Sci. B">
        <title>Antibiotic resistance mechanisms of Myroides sp.</title>
        <authorList>
            <person name="Hu S."/>
            <person name="Yuan S."/>
            <person name="Qu H."/>
            <person name="Jiang T."/>
            <person name="Zhou Y."/>
            <person name="Wang M."/>
            <person name="Ming D."/>
        </authorList>
    </citation>
    <scope>NUCLEOTIDE SEQUENCE [LARGE SCALE GENOMIC DNA]</scope>
    <source>
        <strain evidence="1 2">PR63039</strain>
    </source>
</reference>
<dbReference type="EMBL" id="CP013690">
    <property type="protein sequence ID" value="ALU25208.1"/>
    <property type="molecule type" value="Genomic_DNA"/>
</dbReference>
<dbReference type="PANTHER" id="PTHR30373:SF2">
    <property type="entry name" value="UPF0603 PROTEIN YGCG"/>
    <property type="match status" value="1"/>
</dbReference>
<organism evidence="1 2">
    <name type="scientific">Myroides odoratimimus</name>
    <dbReference type="NCBI Taxonomy" id="76832"/>
    <lineage>
        <taxon>Bacteria</taxon>
        <taxon>Pseudomonadati</taxon>
        <taxon>Bacteroidota</taxon>
        <taxon>Flavobacteriia</taxon>
        <taxon>Flavobacteriales</taxon>
        <taxon>Flavobacteriaceae</taxon>
        <taxon>Myroides</taxon>
    </lineage>
</organism>
<dbReference type="Gene3D" id="3.10.310.50">
    <property type="match status" value="1"/>
</dbReference>
<dbReference type="InterPro" id="IPR007621">
    <property type="entry name" value="TPM_dom"/>
</dbReference>